<dbReference type="Gene3D" id="1.20.1260.10">
    <property type="match status" value="1"/>
</dbReference>
<comment type="similarity">
    <text evidence="1 2">Belongs to the Dps family.</text>
</comment>
<evidence type="ECO:0000256" key="2">
    <source>
        <dbReference type="RuleBase" id="RU003875"/>
    </source>
</evidence>
<dbReference type="PIRSF" id="PIRSF005900">
    <property type="entry name" value="Dps"/>
    <property type="match status" value="1"/>
</dbReference>
<dbReference type="AlphaFoldDB" id="A0A0F3QDF8"/>
<dbReference type="PRINTS" id="PR01346">
    <property type="entry name" value="HELNAPAPROT"/>
</dbReference>
<dbReference type="EMBL" id="LAOI01000001">
    <property type="protein sequence ID" value="KJV90605.1"/>
    <property type="molecule type" value="Genomic_DNA"/>
</dbReference>
<evidence type="ECO:0000256" key="1">
    <source>
        <dbReference type="ARBA" id="ARBA00009497"/>
    </source>
</evidence>
<gene>
    <name evidence="4" type="ORF">RBEAN4_1613</name>
</gene>
<keyword evidence="5" id="KW-1185">Reference proteome</keyword>
<dbReference type="PANTHER" id="PTHR42932:SF1">
    <property type="entry name" value="GENERAL STRESS PROTEIN 20U"/>
    <property type="match status" value="1"/>
</dbReference>
<dbReference type="InterPro" id="IPR012347">
    <property type="entry name" value="Ferritin-like"/>
</dbReference>
<dbReference type="CDD" id="cd01043">
    <property type="entry name" value="DPS"/>
    <property type="match status" value="1"/>
</dbReference>
<feature type="domain" description="Ferritin/DPS" evidence="3">
    <location>
        <begin position="4"/>
        <end position="139"/>
    </location>
</feature>
<dbReference type="InterPro" id="IPR023188">
    <property type="entry name" value="DPS_DNA-bd_CS"/>
</dbReference>
<dbReference type="RefSeq" id="WP_011476786.1">
    <property type="nucleotide sequence ID" value="NZ_LAOI01000001.1"/>
</dbReference>
<dbReference type="PATRIC" id="fig|1359193.3.peg.1565"/>
<dbReference type="SUPFAM" id="SSF47240">
    <property type="entry name" value="Ferritin-like"/>
    <property type="match status" value="1"/>
</dbReference>
<dbReference type="Pfam" id="PF00210">
    <property type="entry name" value="Ferritin"/>
    <property type="match status" value="1"/>
</dbReference>
<name>A0A0F3QDF8_RICBE</name>
<evidence type="ECO:0000313" key="4">
    <source>
        <dbReference type="EMBL" id="KJV90605.1"/>
    </source>
</evidence>
<dbReference type="InterPro" id="IPR009078">
    <property type="entry name" value="Ferritin-like_SF"/>
</dbReference>
<dbReference type="GO" id="GO:0008199">
    <property type="term" value="F:ferric iron binding"/>
    <property type="evidence" value="ECO:0007669"/>
    <property type="project" value="InterPro"/>
</dbReference>
<protein>
    <submittedName>
        <fullName evidence="4">Ferritin-like domain protein</fullName>
    </submittedName>
</protein>
<sequence length="146" mass="16504">MQVIKALEQVLADSYALYFKTQNYHWNIEGAEFRSLHLLFEGQYEDLAESLDELAERIRTLDAKVPTLSNLIKLASISEPNPNASANEMLKSLVKDQDIIIDTLYKGLKIAQAEGDEGTADMIIGRIKVHEKNRWMLKSSLCHPAT</sequence>
<dbReference type="PROSITE" id="PS00818">
    <property type="entry name" value="DPS_1"/>
    <property type="match status" value="1"/>
</dbReference>
<dbReference type="Proteomes" id="UP000033661">
    <property type="component" value="Unassembled WGS sequence"/>
</dbReference>
<evidence type="ECO:0000313" key="5">
    <source>
        <dbReference type="Proteomes" id="UP000033661"/>
    </source>
</evidence>
<proteinExistence type="inferred from homology"/>
<accession>A0A0F3QDF8</accession>
<comment type="caution">
    <text evidence="4">The sequence shown here is derived from an EMBL/GenBank/DDBJ whole genome shotgun (WGS) entry which is preliminary data.</text>
</comment>
<dbReference type="InterPro" id="IPR008331">
    <property type="entry name" value="Ferritin_DPS_dom"/>
</dbReference>
<dbReference type="GO" id="GO:0016722">
    <property type="term" value="F:oxidoreductase activity, acting on metal ions"/>
    <property type="evidence" value="ECO:0007669"/>
    <property type="project" value="InterPro"/>
</dbReference>
<dbReference type="InterPro" id="IPR002177">
    <property type="entry name" value="DPS_DNA-bd"/>
</dbReference>
<organism evidence="4 5">
    <name type="scientific">Rickettsia bellii str. RML An4</name>
    <dbReference type="NCBI Taxonomy" id="1359193"/>
    <lineage>
        <taxon>Bacteria</taxon>
        <taxon>Pseudomonadati</taxon>
        <taxon>Pseudomonadota</taxon>
        <taxon>Alphaproteobacteria</taxon>
        <taxon>Rickettsiales</taxon>
        <taxon>Rickettsiaceae</taxon>
        <taxon>Rickettsieae</taxon>
        <taxon>Rickettsia</taxon>
        <taxon>belli group</taxon>
    </lineage>
</organism>
<reference evidence="4 5" key="1">
    <citation type="submission" date="2015-02" db="EMBL/GenBank/DDBJ databases">
        <title>Genome Sequencing of Rickettsiales.</title>
        <authorList>
            <person name="Daugherty S.C."/>
            <person name="Su Q."/>
            <person name="Abolude K."/>
            <person name="Beier-Sexton M."/>
            <person name="Carlyon J.A."/>
            <person name="Carter R."/>
            <person name="Day N.P."/>
            <person name="Dumler S.J."/>
            <person name="Dyachenko V."/>
            <person name="Godinez A."/>
            <person name="Kurtti T.J."/>
            <person name="Lichay M."/>
            <person name="Mullins K.E."/>
            <person name="Ott S."/>
            <person name="Pappas-Brown V."/>
            <person name="Paris D.H."/>
            <person name="Patel P."/>
            <person name="Richards A.L."/>
            <person name="Sadzewicz L."/>
            <person name="Sears K."/>
            <person name="Seidman D."/>
            <person name="Sengamalay N."/>
            <person name="Stenos J."/>
            <person name="Tallon L.J."/>
            <person name="Vincent G."/>
            <person name="Fraser C.M."/>
            <person name="Munderloh U."/>
            <person name="Dunning-Hotopp J.C."/>
        </authorList>
    </citation>
    <scope>NUCLEOTIDE SEQUENCE [LARGE SCALE GENOMIC DNA]</scope>
    <source>
        <strain evidence="4 5">RML An4</strain>
    </source>
</reference>
<evidence type="ECO:0000259" key="3">
    <source>
        <dbReference type="Pfam" id="PF00210"/>
    </source>
</evidence>
<dbReference type="PANTHER" id="PTHR42932">
    <property type="entry name" value="GENERAL STRESS PROTEIN 20U"/>
    <property type="match status" value="1"/>
</dbReference>